<sequence>MVMNGHDHGSLVESRDLSPRWFHDGCNRVIRTVETQMYCETDRLRWDKVPWLVRNDVHGLGRTDHDRDPYDMGRFIGFRLWESLSWDLS</sequence>
<reference evidence="1" key="1">
    <citation type="submission" date="2019-12" db="EMBL/GenBank/DDBJ databases">
        <title>Genome sequencing and annotation of Brassica cretica.</title>
        <authorList>
            <person name="Studholme D.J."/>
            <person name="Sarris P.F."/>
        </authorList>
    </citation>
    <scope>NUCLEOTIDE SEQUENCE</scope>
    <source>
        <strain evidence="1">PFS-102/07</strain>
        <tissue evidence="1">Leaf</tissue>
    </source>
</reference>
<protein>
    <submittedName>
        <fullName evidence="1">Uncharacterized protein</fullName>
    </submittedName>
</protein>
<proteinExistence type="predicted"/>
<comment type="caution">
    <text evidence="1">The sequence shown here is derived from an EMBL/GenBank/DDBJ whole genome shotgun (WGS) entry which is preliminary data.</text>
</comment>
<evidence type="ECO:0000313" key="1">
    <source>
        <dbReference type="EMBL" id="KAF2531753.1"/>
    </source>
</evidence>
<dbReference type="EMBL" id="QGKY02002305">
    <property type="protein sequence ID" value="KAF2531753.1"/>
    <property type="molecule type" value="Genomic_DNA"/>
</dbReference>
<gene>
    <name evidence="1" type="ORF">F2Q70_00028999</name>
</gene>
<name>A0A8S9FDL0_BRACR</name>
<dbReference type="AlphaFoldDB" id="A0A8S9FDL0"/>
<accession>A0A8S9FDL0</accession>
<organism evidence="1">
    <name type="scientific">Brassica cretica</name>
    <name type="common">Mustard</name>
    <dbReference type="NCBI Taxonomy" id="69181"/>
    <lineage>
        <taxon>Eukaryota</taxon>
        <taxon>Viridiplantae</taxon>
        <taxon>Streptophyta</taxon>
        <taxon>Embryophyta</taxon>
        <taxon>Tracheophyta</taxon>
        <taxon>Spermatophyta</taxon>
        <taxon>Magnoliopsida</taxon>
        <taxon>eudicotyledons</taxon>
        <taxon>Gunneridae</taxon>
        <taxon>Pentapetalae</taxon>
        <taxon>rosids</taxon>
        <taxon>malvids</taxon>
        <taxon>Brassicales</taxon>
        <taxon>Brassicaceae</taxon>
        <taxon>Brassiceae</taxon>
        <taxon>Brassica</taxon>
    </lineage>
</organism>